<feature type="compositionally biased region" description="Low complexity" evidence="4">
    <location>
        <begin position="1025"/>
        <end position="1037"/>
    </location>
</feature>
<dbReference type="InterPro" id="IPR011993">
    <property type="entry name" value="PH-like_dom_sf"/>
</dbReference>
<feature type="compositionally biased region" description="Polar residues" evidence="4">
    <location>
        <begin position="1038"/>
        <end position="1057"/>
    </location>
</feature>
<feature type="region of interest" description="Disordered" evidence="4">
    <location>
        <begin position="463"/>
        <end position="498"/>
    </location>
</feature>
<evidence type="ECO:0000256" key="4">
    <source>
        <dbReference type="SAM" id="MobiDB-lite"/>
    </source>
</evidence>
<dbReference type="InParanoid" id="A0A1V9XUQ3"/>
<dbReference type="PROSITE" id="PS50003">
    <property type="entry name" value="PH_DOMAIN"/>
    <property type="match status" value="1"/>
</dbReference>
<feature type="region of interest" description="Disordered" evidence="4">
    <location>
        <begin position="513"/>
        <end position="539"/>
    </location>
</feature>
<comment type="caution">
    <text evidence="6">The sequence shown here is derived from an EMBL/GenBank/DDBJ whole genome shotgun (WGS) entry which is preliminary data.</text>
</comment>
<dbReference type="GO" id="GO:0005886">
    <property type="term" value="C:plasma membrane"/>
    <property type="evidence" value="ECO:0007669"/>
    <property type="project" value="TreeGrafter"/>
</dbReference>
<evidence type="ECO:0000259" key="5">
    <source>
        <dbReference type="PROSITE" id="PS50003"/>
    </source>
</evidence>
<keyword evidence="2" id="KW-0472">Membrane</keyword>
<protein>
    <submittedName>
        <fullName evidence="6">Protein melted-like</fullName>
    </submittedName>
</protein>
<dbReference type="InterPro" id="IPR039888">
    <property type="entry name" value="Melted-like"/>
</dbReference>
<dbReference type="Gene3D" id="2.30.29.30">
    <property type="entry name" value="Pleckstrin-homology domain (PH domain)/Phosphotyrosine-binding domain (PTB)"/>
    <property type="match status" value="1"/>
</dbReference>
<gene>
    <name evidence="6" type="ORF">BIW11_07261</name>
</gene>
<reference evidence="6 7" key="1">
    <citation type="journal article" date="2017" name="Gigascience">
        <title>Draft genome of the honey bee ectoparasitic mite, Tropilaelaps mercedesae, is shaped by the parasitic life history.</title>
        <authorList>
            <person name="Dong X."/>
            <person name="Armstrong S.D."/>
            <person name="Xia D."/>
            <person name="Makepeace B.L."/>
            <person name="Darby A.C."/>
            <person name="Kadowaki T."/>
        </authorList>
    </citation>
    <scope>NUCLEOTIDE SEQUENCE [LARGE SCALE GENOMIC DNA]</scope>
    <source>
        <strain evidence="6">Wuxi-XJTLU</strain>
    </source>
</reference>
<dbReference type="PANTHER" id="PTHR21630:SF10">
    <property type="entry name" value="VENTRICULAR ZONE-EXPRESSED PH DOMAIN-CONTAINING PROTEIN HOMOLOG 1"/>
    <property type="match status" value="1"/>
</dbReference>
<dbReference type="FunCoup" id="A0A1V9XUQ3">
    <property type="interactions" value="39"/>
</dbReference>
<dbReference type="SUPFAM" id="SSF50729">
    <property type="entry name" value="PH domain-like"/>
    <property type="match status" value="1"/>
</dbReference>
<dbReference type="PANTHER" id="PTHR21630">
    <property type="entry name" value="VEPH-A/MELTED"/>
    <property type="match status" value="1"/>
</dbReference>
<feature type="compositionally biased region" description="Polar residues" evidence="4">
    <location>
        <begin position="513"/>
        <end position="523"/>
    </location>
</feature>
<feature type="compositionally biased region" description="Basic and acidic residues" evidence="4">
    <location>
        <begin position="1058"/>
        <end position="1081"/>
    </location>
</feature>
<dbReference type="InterPro" id="IPR001849">
    <property type="entry name" value="PH_domain"/>
</dbReference>
<feature type="compositionally biased region" description="Polar residues" evidence="4">
    <location>
        <begin position="637"/>
        <end position="649"/>
    </location>
</feature>
<evidence type="ECO:0000256" key="2">
    <source>
        <dbReference type="ARBA" id="ARBA00023136"/>
    </source>
</evidence>
<dbReference type="CDD" id="cd01264">
    <property type="entry name" value="PH_MELT_VEPH1"/>
    <property type="match status" value="1"/>
</dbReference>
<accession>A0A1V9XUQ3</accession>
<evidence type="ECO:0000256" key="3">
    <source>
        <dbReference type="ARBA" id="ARBA00029433"/>
    </source>
</evidence>
<evidence type="ECO:0000313" key="7">
    <source>
        <dbReference type="Proteomes" id="UP000192247"/>
    </source>
</evidence>
<feature type="compositionally biased region" description="Low complexity" evidence="4">
    <location>
        <begin position="524"/>
        <end position="538"/>
    </location>
</feature>
<dbReference type="GO" id="GO:0009966">
    <property type="term" value="P:regulation of signal transduction"/>
    <property type="evidence" value="ECO:0007669"/>
    <property type="project" value="TreeGrafter"/>
</dbReference>
<dbReference type="OrthoDB" id="5869902at2759"/>
<dbReference type="GO" id="GO:0010314">
    <property type="term" value="F:phosphatidylinositol-5-phosphate binding"/>
    <property type="evidence" value="ECO:0007669"/>
    <property type="project" value="TreeGrafter"/>
</dbReference>
<evidence type="ECO:0000313" key="6">
    <source>
        <dbReference type="EMBL" id="OQR77205.1"/>
    </source>
</evidence>
<proteinExistence type="inferred from homology"/>
<comment type="similarity">
    <text evidence="1">Belongs to the MELT/VEPH family.</text>
</comment>
<organism evidence="6 7">
    <name type="scientific">Tropilaelaps mercedesae</name>
    <dbReference type="NCBI Taxonomy" id="418985"/>
    <lineage>
        <taxon>Eukaryota</taxon>
        <taxon>Metazoa</taxon>
        <taxon>Ecdysozoa</taxon>
        <taxon>Arthropoda</taxon>
        <taxon>Chelicerata</taxon>
        <taxon>Arachnida</taxon>
        <taxon>Acari</taxon>
        <taxon>Parasitiformes</taxon>
        <taxon>Mesostigmata</taxon>
        <taxon>Gamasina</taxon>
        <taxon>Dermanyssoidea</taxon>
        <taxon>Laelapidae</taxon>
        <taxon>Tropilaelaps</taxon>
    </lineage>
</organism>
<feature type="compositionally biased region" description="Low complexity" evidence="4">
    <location>
        <begin position="463"/>
        <end position="472"/>
    </location>
</feature>
<dbReference type="GO" id="GO:0012505">
    <property type="term" value="C:endomembrane system"/>
    <property type="evidence" value="ECO:0007669"/>
    <property type="project" value="UniProtKB-SubCell"/>
</dbReference>
<comment type="subcellular location">
    <subcellularLocation>
        <location evidence="3">Endomembrane system</location>
        <topology evidence="3">Peripheral membrane protein</topology>
        <orientation evidence="3">Cytoplasmic side</orientation>
    </subcellularLocation>
</comment>
<evidence type="ECO:0000256" key="1">
    <source>
        <dbReference type="ARBA" id="ARBA00010187"/>
    </source>
</evidence>
<feature type="domain" description="PH" evidence="5">
    <location>
        <begin position="921"/>
        <end position="1019"/>
    </location>
</feature>
<feature type="compositionally biased region" description="Low complexity" evidence="4">
    <location>
        <begin position="479"/>
        <end position="496"/>
    </location>
</feature>
<dbReference type="EMBL" id="MNPL01003837">
    <property type="protein sequence ID" value="OQR77205.1"/>
    <property type="molecule type" value="Genomic_DNA"/>
</dbReference>
<feature type="region of interest" description="Disordered" evidence="4">
    <location>
        <begin position="1103"/>
        <end position="1122"/>
    </location>
</feature>
<feature type="region of interest" description="Disordered" evidence="4">
    <location>
        <begin position="617"/>
        <end position="730"/>
    </location>
</feature>
<dbReference type="AlphaFoldDB" id="A0A1V9XUQ3"/>
<dbReference type="Proteomes" id="UP000192247">
    <property type="component" value="Unassembled WGS sequence"/>
</dbReference>
<feature type="region of interest" description="Disordered" evidence="4">
    <location>
        <begin position="1025"/>
        <end position="1081"/>
    </location>
</feature>
<dbReference type="Pfam" id="PF00169">
    <property type="entry name" value="PH"/>
    <property type="match status" value="1"/>
</dbReference>
<feature type="compositionally biased region" description="Low complexity" evidence="4">
    <location>
        <begin position="675"/>
        <end position="700"/>
    </location>
</feature>
<sequence>MVQRRSAMLHELFETVLSRQELSRAGELFSLEDQEVLPCVAEVLCRIREAVSRQSYTRDDNAQSVVEISLARVLAAIRDGRCVERYCGELVSLLEACLQHELSPRARRSEHPPHAKVAADVMSCIFLHQPSSRALTARSVGATVRFLHRGNRELARSVTQHLCLAASQNADLLISHVQPVVDSIIAGNYALCKVLPSIYALRHREPAITDHLLALFSLLPQCEKAERLSLLALFELMAKSDANILDGNLSQLTAYLNDESAAPSVMRIFTEVSNSEPQLLIDLLPKVQQLSLGKPHLTALTARLYANVANTNRDMARISLDMLSLLLSDASSSPGAQVAILREIKSILDSTSVSLSSLALDKINQLHFDPSSTSMIQFYLQQIRRQQGSLRDLQAHSISQHSQSLLSHTASLHHGLTAAVASPTQVYYGTAGPNVGYHSFTGPGYSRASDTLPSGATLSAYASTSTSATSTPNGGGSGSQQQLLSSSRPSLTSSHTGLGGAFATTHLLNGSLQTLGSASRGNPTGNAASSSGTSSGANIRHASHSHVQLIPIHRSLGTLGSRAVLYTTNGCGNNGLKGSGNRLGAALSHGGVIVGAGTSSHRSTSASIAVLVEEPLSGSVSPKEPFRDSDTAGATGISENSVRQTSLTQRVPDEKPTGSGFQVKVSTFVRNRMRNNNNNNSNNHNNNSSNNNNNNNNISNTKSGLTVVRNKCGDRDNDEGGADGSTNEQSRLVAGSGVGVGGVPFEPLRDAVQHFSEKHLDKIRAFMAGVFARLPLPLKCTIEERHSGKKYAKLHFGCQGKGGNCLYDRTLFASKTKYARLWIHLMFLAVQARSPLALGQRDPSLAALRHCWDSLRPADGRSFLALVTSAFPSAKDMECLMSELRSRRFLDVFEYNGALQMWACFLCNHPDRAHGFLQESLPVIEGQLKEKRRRWKLFRQWRTKYFTLSGANLSCRELSSDSKDQPIGEVQSVRAIQGRNRHIPKAFEIFTADDKAFVLKAASRRHTEEWVQCLSIALARTHASSGQAGGQSSQTTQNSFDNNEQQLGNQTSQTQRQHQSDRERQGLRNNNDRRGARDQRDYQLDHQNHKTVDQVHQVHQVQNTGKMGQGGSSSVHHITHRL</sequence>
<keyword evidence="7" id="KW-1185">Reference proteome</keyword>
<dbReference type="SMART" id="SM00233">
    <property type="entry name" value="PH"/>
    <property type="match status" value="1"/>
</dbReference>
<name>A0A1V9XUQ3_9ACAR</name>